<keyword evidence="2" id="KW-0813">Transport</keyword>
<dbReference type="Proteomes" id="UP001530293">
    <property type="component" value="Unassembled WGS sequence"/>
</dbReference>
<name>A0ABD3MTC5_9STRA</name>
<keyword evidence="3" id="KW-0812">Transmembrane</keyword>
<comment type="subcellular location">
    <subcellularLocation>
        <location evidence="1">Membrane</location>
        <topology evidence="1">Single-pass membrane protein</topology>
    </subcellularLocation>
</comment>
<dbReference type="InterPro" id="IPR003369">
    <property type="entry name" value="TatA/B/E"/>
</dbReference>
<evidence type="ECO:0008006" key="10">
    <source>
        <dbReference type="Google" id="ProtNLM"/>
    </source>
</evidence>
<proteinExistence type="predicted"/>
<evidence type="ECO:0000256" key="7">
    <source>
        <dbReference type="ARBA" id="ARBA00023136"/>
    </source>
</evidence>
<keyword evidence="4" id="KW-0653">Protein transport</keyword>
<evidence type="ECO:0000256" key="4">
    <source>
        <dbReference type="ARBA" id="ARBA00022927"/>
    </source>
</evidence>
<reference evidence="8 9" key="1">
    <citation type="submission" date="2024-10" db="EMBL/GenBank/DDBJ databases">
        <title>Updated reference genomes for cyclostephanoid diatoms.</title>
        <authorList>
            <person name="Roberts W.R."/>
            <person name="Alverson A.J."/>
        </authorList>
    </citation>
    <scope>NUCLEOTIDE SEQUENCE [LARGE SCALE GENOMIC DNA]</scope>
    <source>
        <strain evidence="8 9">AJA232-27</strain>
    </source>
</reference>
<evidence type="ECO:0000313" key="9">
    <source>
        <dbReference type="Proteomes" id="UP001530293"/>
    </source>
</evidence>
<evidence type="ECO:0000256" key="6">
    <source>
        <dbReference type="ARBA" id="ARBA00023010"/>
    </source>
</evidence>
<evidence type="ECO:0000313" key="8">
    <source>
        <dbReference type="EMBL" id="KAL3767209.1"/>
    </source>
</evidence>
<evidence type="ECO:0000256" key="3">
    <source>
        <dbReference type="ARBA" id="ARBA00022692"/>
    </source>
</evidence>
<dbReference type="AlphaFoldDB" id="A0ABD3MTC5"/>
<gene>
    <name evidence="8" type="ORF">ACHAWU_003300</name>
</gene>
<dbReference type="Gene3D" id="1.20.5.3310">
    <property type="match status" value="1"/>
</dbReference>
<keyword evidence="9" id="KW-1185">Reference proteome</keyword>
<comment type="caution">
    <text evidence="8">The sequence shown here is derived from an EMBL/GenBank/DDBJ whole genome shotgun (WGS) entry which is preliminary data.</text>
</comment>
<protein>
    <recommendedName>
        <fullName evidence="10">Sec-independent protein translocase protein TatB</fullName>
    </recommendedName>
</protein>
<dbReference type="Pfam" id="PF02416">
    <property type="entry name" value="TatA_B_E"/>
    <property type="match status" value="1"/>
</dbReference>
<evidence type="ECO:0000256" key="1">
    <source>
        <dbReference type="ARBA" id="ARBA00004167"/>
    </source>
</evidence>
<evidence type="ECO:0000256" key="5">
    <source>
        <dbReference type="ARBA" id="ARBA00022989"/>
    </source>
</evidence>
<dbReference type="PANTHER" id="PTHR35512">
    <property type="entry name" value="OS11G0550900 PROTEIN"/>
    <property type="match status" value="1"/>
</dbReference>
<keyword evidence="7" id="KW-0472">Membrane</keyword>
<accession>A0ABD3MTC5</accession>
<sequence>MFDISWGEMALLSSVGLLLIGRKDLPPACRALGQQVGRIVGLIQGARLRADRYASDHQLKQLQNEFRSGLRELDAVKAELAGSMMPRATSATGGAGGNSNYYLGAMVSGVDRQHTRTTTTTTTSNRMGSVPGAATTAAATSIPSFLPSSTTSSIMGAEYLAAAQQAEQLHGNGNNSTLSLATFTSLAPRSQSVAAVAEEEWEKRGIGFRSIAEIGAGGSRNSSSTAVESRMDGSFGGGGVGGSGGAVILSNYLRQSLIYDQYERTIREQDEALRSRVEKVRNERSTITTYPTTTTMTDDNKQ</sequence>
<dbReference type="PANTHER" id="PTHR35512:SF1">
    <property type="entry name" value="OS11G0550900 PROTEIN"/>
    <property type="match status" value="1"/>
</dbReference>
<keyword evidence="6" id="KW-0811">Translocation</keyword>
<dbReference type="EMBL" id="JALLBG020000077">
    <property type="protein sequence ID" value="KAL3767209.1"/>
    <property type="molecule type" value="Genomic_DNA"/>
</dbReference>
<organism evidence="8 9">
    <name type="scientific">Discostella pseudostelligera</name>
    <dbReference type="NCBI Taxonomy" id="259834"/>
    <lineage>
        <taxon>Eukaryota</taxon>
        <taxon>Sar</taxon>
        <taxon>Stramenopiles</taxon>
        <taxon>Ochrophyta</taxon>
        <taxon>Bacillariophyta</taxon>
        <taxon>Coscinodiscophyceae</taxon>
        <taxon>Thalassiosirophycidae</taxon>
        <taxon>Stephanodiscales</taxon>
        <taxon>Stephanodiscaceae</taxon>
        <taxon>Discostella</taxon>
    </lineage>
</organism>
<keyword evidence="5" id="KW-1133">Transmembrane helix</keyword>
<evidence type="ECO:0000256" key="2">
    <source>
        <dbReference type="ARBA" id="ARBA00022448"/>
    </source>
</evidence>